<evidence type="ECO:0008006" key="2">
    <source>
        <dbReference type="Google" id="ProtNLM"/>
    </source>
</evidence>
<reference evidence="1" key="1">
    <citation type="submission" date="2024-06" db="EMBL/GenBank/DDBJ databases">
        <authorList>
            <person name="Fan A."/>
            <person name="Zhang F.Y."/>
            <person name="Zhang L."/>
        </authorList>
    </citation>
    <scope>NUCLEOTIDE SEQUENCE</scope>
    <source>
        <strain evidence="1">Y61</strain>
    </source>
</reference>
<dbReference type="AlphaFoldDB" id="A0AAU8ICE6"/>
<name>A0AAU8ICE6_9BACL</name>
<gene>
    <name evidence="1" type="ORF">ABNN70_09095</name>
</gene>
<evidence type="ECO:0000313" key="1">
    <source>
        <dbReference type="EMBL" id="XCJ15876.1"/>
    </source>
</evidence>
<dbReference type="EMBL" id="CP159510">
    <property type="protein sequence ID" value="XCJ15876.1"/>
    <property type="molecule type" value="Genomic_DNA"/>
</dbReference>
<dbReference type="RefSeq" id="WP_353947613.1">
    <property type="nucleotide sequence ID" value="NZ_CP159510.1"/>
</dbReference>
<accession>A0AAU8ICE6</accession>
<organism evidence="1">
    <name type="scientific">Sporolactobacillus sp. Y61</name>
    <dbReference type="NCBI Taxonomy" id="3160863"/>
    <lineage>
        <taxon>Bacteria</taxon>
        <taxon>Bacillati</taxon>
        <taxon>Bacillota</taxon>
        <taxon>Bacilli</taxon>
        <taxon>Bacillales</taxon>
        <taxon>Sporolactobacillaceae</taxon>
        <taxon>Sporolactobacillus</taxon>
    </lineage>
</organism>
<protein>
    <recommendedName>
        <fullName evidence="2">Transposase IS204/IS1001/IS1096/IS1165 zinc-finger domain-containing protein</fullName>
    </recommendedName>
</protein>
<proteinExistence type="predicted"/>
<sequence length="111" mass="12818">MLEMFQVKSRDKPRIVIIQSVPPANELFFTHPFVVMLLLPTNLSDCEKCGTMENYIRVTKSGFSPINCKKFRIMVLFMYSKMKGVMSYATTLRYQITSGRSIFYEGKASHC</sequence>